<dbReference type="AlphaFoldDB" id="A0A2P5C499"/>
<dbReference type="EMBL" id="JXTB01000178">
    <property type="protein sequence ID" value="PON55856.1"/>
    <property type="molecule type" value="Genomic_DNA"/>
</dbReference>
<name>A0A2P5C499_PARAD</name>
<proteinExistence type="predicted"/>
<feature type="region of interest" description="Disordered" evidence="1">
    <location>
        <begin position="137"/>
        <end position="319"/>
    </location>
</feature>
<feature type="compositionally biased region" description="Polar residues" evidence="1">
    <location>
        <begin position="298"/>
        <end position="307"/>
    </location>
</feature>
<protein>
    <submittedName>
        <fullName evidence="2">Uncharacterized protein</fullName>
    </submittedName>
</protein>
<sequence>MSASGSDKRKMLSPSGLGMSSFGVQEFCRSGQGYILITLLALTSSDVGPSIDPSPAKGSIVAYRVRSKVPTGQYLVVSSEEEAGGQGVITPRIGSDDDLENLFASRGETPVVPSPEAGRLTIREVSAIKIMYGKGAPSSLPGEPAAPTSSAPSSGSKASVGSSAAHSHGEIAELSGGALRLTSRLSSPPPVSMKRGQEADSPKGKESPVEKRGRTAPSSDNDDDRATLTLMKRRRSARGGPSKDAGQDKTEKLQPGGSPREVEAEAAEAASVSAVSSTEDALPPAITEGVPGDALLSTAPNFATSGASKEATRVRSVGG</sequence>
<keyword evidence="3" id="KW-1185">Reference proteome</keyword>
<feature type="compositionally biased region" description="Low complexity" evidence="1">
    <location>
        <begin position="141"/>
        <end position="166"/>
    </location>
</feature>
<evidence type="ECO:0000313" key="2">
    <source>
        <dbReference type="EMBL" id="PON55856.1"/>
    </source>
</evidence>
<comment type="caution">
    <text evidence="2">The sequence shown here is derived from an EMBL/GenBank/DDBJ whole genome shotgun (WGS) entry which is preliminary data.</text>
</comment>
<feature type="compositionally biased region" description="Basic and acidic residues" evidence="1">
    <location>
        <begin position="195"/>
        <end position="213"/>
    </location>
</feature>
<gene>
    <name evidence="2" type="ORF">PanWU01x14_185340</name>
</gene>
<dbReference type="Proteomes" id="UP000237105">
    <property type="component" value="Unassembled WGS sequence"/>
</dbReference>
<accession>A0A2P5C499</accession>
<organism evidence="2 3">
    <name type="scientific">Parasponia andersonii</name>
    <name type="common">Sponia andersonii</name>
    <dbReference type="NCBI Taxonomy" id="3476"/>
    <lineage>
        <taxon>Eukaryota</taxon>
        <taxon>Viridiplantae</taxon>
        <taxon>Streptophyta</taxon>
        <taxon>Embryophyta</taxon>
        <taxon>Tracheophyta</taxon>
        <taxon>Spermatophyta</taxon>
        <taxon>Magnoliopsida</taxon>
        <taxon>eudicotyledons</taxon>
        <taxon>Gunneridae</taxon>
        <taxon>Pentapetalae</taxon>
        <taxon>rosids</taxon>
        <taxon>fabids</taxon>
        <taxon>Rosales</taxon>
        <taxon>Cannabaceae</taxon>
        <taxon>Parasponia</taxon>
    </lineage>
</organism>
<feature type="compositionally biased region" description="Low complexity" evidence="1">
    <location>
        <begin position="267"/>
        <end position="277"/>
    </location>
</feature>
<evidence type="ECO:0000256" key="1">
    <source>
        <dbReference type="SAM" id="MobiDB-lite"/>
    </source>
</evidence>
<evidence type="ECO:0000313" key="3">
    <source>
        <dbReference type="Proteomes" id="UP000237105"/>
    </source>
</evidence>
<reference evidence="3" key="1">
    <citation type="submission" date="2016-06" db="EMBL/GenBank/DDBJ databases">
        <title>Parallel loss of symbiosis genes in relatives of nitrogen-fixing non-legume Parasponia.</title>
        <authorList>
            <person name="Van Velzen R."/>
            <person name="Holmer R."/>
            <person name="Bu F."/>
            <person name="Rutten L."/>
            <person name="Van Zeijl A."/>
            <person name="Liu W."/>
            <person name="Santuari L."/>
            <person name="Cao Q."/>
            <person name="Sharma T."/>
            <person name="Shen D."/>
            <person name="Roswanjaya Y."/>
            <person name="Wardhani T."/>
            <person name="Kalhor M.S."/>
            <person name="Jansen J."/>
            <person name="Van den Hoogen J."/>
            <person name="Gungor B."/>
            <person name="Hartog M."/>
            <person name="Hontelez J."/>
            <person name="Verver J."/>
            <person name="Yang W.-C."/>
            <person name="Schijlen E."/>
            <person name="Repin R."/>
            <person name="Schilthuizen M."/>
            <person name="Schranz E."/>
            <person name="Heidstra R."/>
            <person name="Miyata K."/>
            <person name="Fedorova E."/>
            <person name="Kohlen W."/>
            <person name="Bisseling T."/>
            <person name="Smit S."/>
            <person name="Geurts R."/>
        </authorList>
    </citation>
    <scope>NUCLEOTIDE SEQUENCE [LARGE SCALE GENOMIC DNA]</scope>
    <source>
        <strain evidence="3">cv. WU1-14</strain>
    </source>
</reference>